<evidence type="ECO:0000256" key="11">
    <source>
        <dbReference type="PIRSR" id="PIRSR001084-3"/>
    </source>
</evidence>
<evidence type="ECO:0000256" key="5">
    <source>
        <dbReference type="ARBA" id="ARBA00022801"/>
    </source>
</evidence>
<dbReference type="GO" id="GO:0004565">
    <property type="term" value="F:beta-galactosidase activity"/>
    <property type="evidence" value="ECO:0007669"/>
    <property type="project" value="UniProtKB-EC"/>
</dbReference>
<evidence type="ECO:0000259" key="14">
    <source>
        <dbReference type="Pfam" id="PF08533"/>
    </source>
</evidence>
<keyword evidence="7 8" id="KW-0326">Glycosidase</keyword>
<keyword evidence="4 11" id="KW-0479">Metal-binding</keyword>
<evidence type="ECO:0000256" key="10">
    <source>
        <dbReference type="PIRSR" id="PIRSR001084-2"/>
    </source>
</evidence>
<dbReference type="GO" id="GO:0006012">
    <property type="term" value="P:galactose metabolic process"/>
    <property type="evidence" value="ECO:0007669"/>
    <property type="project" value="InterPro"/>
</dbReference>
<evidence type="ECO:0000256" key="9">
    <source>
        <dbReference type="PIRSR" id="PIRSR001084-1"/>
    </source>
</evidence>
<keyword evidence="5 8" id="KW-0378">Hydrolase</keyword>
<organism evidence="15 16">
    <name type="scientific">Paenibacillus lemnae</name>
    <dbReference type="NCBI Taxonomy" id="1330551"/>
    <lineage>
        <taxon>Bacteria</taxon>
        <taxon>Bacillati</taxon>
        <taxon>Bacillota</taxon>
        <taxon>Bacilli</taxon>
        <taxon>Bacillales</taxon>
        <taxon>Paenibacillaceae</taxon>
        <taxon>Paenibacillus</taxon>
    </lineage>
</organism>
<dbReference type="Gene3D" id="3.20.20.80">
    <property type="entry name" value="Glycosidases"/>
    <property type="match status" value="1"/>
</dbReference>
<name>A0A848MFK5_PAELE</name>
<dbReference type="InterPro" id="IPR017853">
    <property type="entry name" value="GH"/>
</dbReference>
<keyword evidence="6 11" id="KW-0862">Zinc</keyword>
<evidence type="ECO:0000256" key="4">
    <source>
        <dbReference type="ARBA" id="ARBA00022723"/>
    </source>
</evidence>
<feature type="domain" description="Glycoside hydrolase family 42 N-terminal" evidence="12">
    <location>
        <begin position="9"/>
        <end position="379"/>
    </location>
</feature>
<dbReference type="PANTHER" id="PTHR36447:SF2">
    <property type="entry name" value="BETA-GALACTOSIDASE YESZ"/>
    <property type="match status" value="1"/>
</dbReference>
<dbReference type="Proteomes" id="UP000565468">
    <property type="component" value="Unassembled WGS sequence"/>
</dbReference>
<evidence type="ECO:0000313" key="15">
    <source>
        <dbReference type="EMBL" id="NMO98204.1"/>
    </source>
</evidence>
<feature type="binding site" evidence="10">
    <location>
        <position position="106"/>
    </location>
    <ligand>
        <name>substrate</name>
    </ligand>
</feature>
<dbReference type="Pfam" id="PF02449">
    <property type="entry name" value="Glyco_hydro_42"/>
    <property type="match status" value="1"/>
</dbReference>
<evidence type="ECO:0000256" key="1">
    <source>
        <dbReference type="ARBA" id="ARBA00001412"/>
    </source>
</evidence>
<feature type="binding site" evidence="11">
    <location>
        <position position="151"/>
    </location>
    <ligand>
        <name>Zn(2+)</name>
        <dbReference type="ChEBI" id="CHEBI:29105"/>
    </ligand>
</feature>
<feature type="active site" description="Nucleophile" evidence="9">
    <location>
        <position position="301"/>
    </location>
</feature>
<feature type="domain" description="Beta-galactosidase trimerisation" evidence="13">
    <location>
        <begin position="392"/>
        <end position="595"/>
    </location>
</feature>
<dbReference type="GO" id="GO:0009341">
    <property type="term" value="C:beta-galactosidase complex"/>
    <property type="evidence" value="ECO:0007669"/>
    <property type="project" value="InterPro"/>
</dbReference>
<dbReference type="PIRSF" id="PIRSF001084">
    <property type="entry name" value="B-galactosidase"/>
    <property type="match status" value="1"/>
</dbReference>
<gene>
    <name evidence="15" type="ORF">HII30_20855</name>
</gene>
<dbReference type="EC" id="3.2.1.23" evidence="3 8"/>
<evidence type="ECO:0000256" key="8">
    <source>
        <dbReference type="PIRNR" id="PIRNR001084"/>
    </source>
</evidence>
<dbReference type="InterPro" id="IPR013780">
    <property type="entry name" value="Glyco_hydro_b"/>
</dbReference>
<evidence type="ECO:0000259" key="12">
    <source>
        <dbReference type="Pfam" id="PF02449"/>
    </source>
</evidence>
<evidence type="ECO:0000256" key="3">
    <source>
        <dbReference type="ARBA" id="ARBA00012756"/>
    </source>
</evidence>
<comment type="caution">
    <text evidence="15">The sequence shown here is derived from an EMBL/GenBank/DDBJ whole genome shotgun (WGS) entry which is preliminary data.</text>
</comment>
<dbReference type="CDD" id="cd03143">
    <property type="entry name" value="A4_beta-galactosidase_middle_domain"/>
    <property type="match status" value="1"/>
</dbReference>
<feature type="binding site" evidence="10">
    <location>
        <position position="144"/>
    </location>
    <ligand>
        <name>substrate</name>
    </ligand>
</feature>
<sequence length="665" mass="76667">MRLLRIGVDYYPEHWNKKEWKTDVLLMKDSGVNVVRMAEFAWSRLEPEEGTYDFQWLDEAISLFERHGIDVVLGIPTMTPPQWLSQHYPDSLPDLPDQHLSHPGVRGHRCYNSPSMRILTAAITKQMAQRYGSRKSVIGWQTDNEFSLHMCRCSNCLSGFRNWLKEKYGDLKTLNQEWGTVVWSGGFSDWEQIALYPTNERYFNPSLLLDYRRFQSQSVTSYQQIQIDEIRSHSRDQWITHNTWSAPLPLDLHELYDELDFASFDYYPATDPDKAKSNPYSGALLLDRTRGFKQQNFWVMEQFGGMPGSWMPVWRSPYPGFLRAFAWQSVSRGADGVVFFRWRSAAAGAEQYWHGLIDHSNVPGRRFKEFQQFAREANRLSDQIFGSEMQHKVAILYDFDSHTALQLQPQTEGYDYYEYIKLIHRSLLKSGVGVDILHRLDNLPEEYRLLILPSLFVADEESASHIEAFVRKGGTVVALPRSGVKQMNNQCWMKPLPGPLSSIFGVSVKEYDPIGSHVHRIASLDGHSYECSYWCDLLEADTAETVASYDCDFYKGTPAVTRNKLGQGEAFYVGTFPEESYLKALFTRLCNNLDIEVYPDLPEGIHMTRRIKDGTEYVFVLNLSREEQAVSLKQRMKPLLVDDDITKKSIDSLTLSPYGVAVLEL</sequence>
<evidence type="ECO:0000256" key="7">
    <source>
        <dbReference type="ARBA" id="ARBA00023295"/>
    </source>
</evidence>
<feature type="binding site" evidence="10">
    <location>
        <position position="310"/>
    </location>
    <ligand>
        <name>substrate</name>
    </ligand>
</feature>
<comment type="catalytic activity">
    <reaction evidence="1 8">
        <text>Hydrolysis of terminal non-reducing beta-D-galactose residues in beta-D-galactosides.</text>
        <dbReference type="EC" id="3.2.1.23"/>
    </reaction>
</comment>
<feature type="domain" description="Beta-galactosidase C-terminal" evidence="14">
    <location>
        <begin position="604"/>
        <end position="664"/>
    </location>
</feature>
<feature type="active site" description="Proton donor" evidence="9">
    <location>
        <position position="145"/>
    </location>
</feature>
<comment type="similarity">
    <text evidence="2 8">Belongs to the glycosyl hydrolase 42 family.</text>
</comment>
<accession>A0A848MFK5</accession>
<evidence type="ECO:0000256" key="2">
    <source>
        <dbReference type="ARBA" id="ARBA00005940"/>
    </source>
</evidence>
<dbReference type="InterPro" id="IPR003476">
    <property type="entry name" value="Glyco_hydro_42"/>
</dbReference>
<evidence type="ECO:0000256" key="6">
    <source>
        <dbReference type="ARBA" id="ARBA00022833"/>
    </source>
</evidence>
<feature type="binding site" evidence="11">
    <location>
        <position position="153"/>
    </location>
    <ligand>
        <name>Zn(2+)</name>
        <dbReference type="ChEBI" id="CHEBI:29105"/>
    </ligand>
</feature>
<feature type="binding site" evidence="11">
    <location>
        <position position="156"/>
    </location>
    <ligand>
        <name>Zn(2+)</name>
        <dbReference type="ChEBI" id="CHEBI:29105"/>
    </ligand>
</feature>
<keyword evidence="16" id="KW-1185">Reference proteome</keyword>
<dbReference type="Gene3D" id="3.40.50.880">
    <property type="match status" value="1"/>
</dbReference>
<dbReference type="SUPFAM" id="SSF51445">
    <property type="entry name" value="(Trans)glycosidases"/>
    <property type="match status" value="1"/>
</dbReference>
<dbReference type="Pfam" id="PF08532">
    <property type="entry name" value="Glyco_hydro_42M"/>
    <property type="match status" value="1"/>
</dbReference>
<dbReference type="EMBL" id="JABBPN010000033">
    <property type="protein sequence ID" value="NMO98204.1"/>
    <property type="molecule type" value="Genomic_DNA"/>
</dbReference>
<reference evidence="15 16" key="1">
    <citation type="submission" date="2020-04" db="EMBL/GenBank/DDBJ databases">
        <title>Paenibacillus algicola sp. nov., a novel marine bacterium producing alginate lyase.</title>
        <authorList>
            <person name="Huang H."/>
        </authorList>
    </citation>
    <scope>NUCLEOTIDE SEQUENCE [LARGE SCALE GENOMIC DNA]</scope>
    <source>
        <strain evidence="15 16">L7-75</strain>
    </source>
</reference>
<dbReference type="GO" id="GO:0046872">
    <property type="term" value="F:metal ion binding"/>
    <property type="evidence" value="ECO:0007669"/>
    <property type="project" value="UniProtKB-KW"/>
</dbReference>
<dbReference type="Gene3D" id="2.60.40.1180">
    <property type="entry name" value="Golgi alpha-mannosidase II"/>
    <property type="match status" value="1"/>
</dbReference>
<dbReference type="Pfam" id="PF08533">
    <property type="entry name" value="Glyco_hydro_42C"/>
    <property type="match status" value="1"/>
</dbReference>
<dbReference type="InterPro" id="IPR013738">
    <property type="entry name" value="Beta_galactosidase_Trimer"/>
</dbReference>
<protein>
    <recommendedName>
        <fullName evidence="3 8">Beta-galactosidase</fullName>
        <shortName evidence="8">Beta-gal</shortName>
        <ecNumber evidence="3 8">3.2.1.23</ecNumber>
    </recommendedName>
</protein>
<proteinExistence type="inferred from homology"/>
<evidence type="ECO:0000313" key="16">
    <source>
        <dbReference type="Proteomes" id="UP000565468"/>
    </source>
</evidence>
<dbReference type="PANTHER" id="PTHR36447">
    <property type="entry name" value="BETA-GALACTOSIDASE GANA"/>
    <property type="match status" value="1"/>
</dbReference>
<evidence type="ECO:0000259" key="13">
    <source>
        <dbReference type="Pfam" id="PF08532"/>
    </source>
</evidence>
<feature type="binding site" evidence="11">
    <location>
        <position position="110"/>
    </location>
    <ligand>
        <name>Zn(2+)</name>
        <dbReference type="ChEBI" id="CHEBI:29105"/>
    </ligand>
</feature>
<dbReference type="InterPro" id="IPR013529">
    <property type="entry name" value="Glyco_hydro_42_N"/>
</dbReference>
<dbReference type="InterPro" id="IPR013739">
    <property type="entry name" value="Beta_galactosidase_C"/>
</dbReference>
<dbReference type="InterPro" id="IPR029062">
    <property type="entry name" value="Class_I_gatase-like"/>
</dbReference>
<dbReference type="SUPFAM" id="SSF52317">
    <property type="entry name" value="Class I glutamine amidotransferase-like"/>
    <property type="match status" value="1"/>
</dbReference>
<dbReference type="AlphaFoldDB" id="A0A848MFK5"/>